<evidence type="ECO:0000313" key="1">
    <source>
        <dbReference type="EMBL" id="HJF26949.1"/>
    </source>
</evidence>
<protein>
    <submittedName>
        <fullName evidence="1">Uncharacterized protein</fullName>
    </submittedName>
</protein>
<evidence type="ECO:0000313" key="2">
    <source>
        <dbReference type="Proteomes" id="UP000787156"/>
    </source>
</evidence>
<organism evidence="1 2">
    <name type="scientific">Acinetobacter lwoffii</name>
    <dbReference type="NCBI Taxonomy" id="28090"/>
    <lineage>
        <taxon>Bacteria</taxon>
        <taxon>Pseudomonadati</taxon>
        <taxon>Pseudomonadota</taxon>
        <taxon>Gammaproteobacteria</taxon>
        <taxon>Moraxellales</taxon>
        <taxon>Moraxellaceae</taxon>
        <taxon>Acinetobacter</taxon>
    </lineage>
</organism>
<accession>A0A9D2UQN0</accession>
<dbReference type="Proteomes" id="UP000787156">
    <property type="component" value="Unassembled WGS sequence"/>
</dbReference>
<proteinExistence type="predicted"/>
<dbReference type="EMBL" id="DYWX01000018">
    <property type="protein sequence ID" value="HJF26949.1"/>
    <property type="molecule type" value="Genomic_DNA"/>
</dbReference>
<gene>
    <name evidence="1" type="ORF">K8V79_01610</name>
</gene>
<reference evidence="1" key="2">
    <citation type="submission" date="2021-09" db="EMBL/GenBank/DDBJ databases">
        <authorList>
            <person name="Gilroy R."/>
        </authorList>
    </citation>
    <scope>NUCLEOTIDE SEQUENCE</scope>
    <source>
        <strain evidence="1">CHK135-1449</strain>
    </source>
</reference>
<feature type="non-terminal residue" evidence="1">
    <location>
        <position position="1"/>
    </location>
</feature>
<comment type="caution">
    <text evidence="1">The sequence shown here is derived from an EMBL/GenBank/DDBJ whole genome shotgun (WGS) entry which is preliminary data.</text>
</comment>
<reference evidence="1" key="1">
    <citation type="journal article" date="2021" name="PeerJ">
        <title>Extensive microbial diversity within the chicken gut microbiome revealed by metagenomics and culture.</title>
        <authorList>
            <person name="Gilroy R."/>
            <person name="Ravi A."/>
            <person name="Getino M."/>
            <person name="Pursley I."/>
            <person name="Horton D.L."/>
            <person name="Alikhan N.F."/>
            <person name="Baker D."/>
            <person name="Gharbi K."/>
            <person name="Hall N."/>
            <person name="Watson M."/>
            <person name="Adriaenssens E.M."/>
            <person name="Foster-Nyarko E."/>
            <person name="Jarju S."/>
            <person name="Secka A."/>
            <person name="Antonio M."/>
            <person name="Oren A."/>
            <person name="Chaudhuri R.R."/>
            <person name="La Ragione R."/>
            <person name="Hildebrand F."/>
            <person name="Pallen M.J."/>
        </authorList>
    </citation>
    <scope>NUCLEOTIDE SEQUENCE</scope>
    <source>
        <strain evidence="1">CHK135-1449</strain>
    </source>
</reference>
<sequence>ELISDNKYMKKYKNKTELCKVLADGIYEHLHKYMEKHRKENNHKHGLMPDNLENRIRLIINKNEELKRRILHLTEK</sequence>
<name>A0A9D2UQN0_ACILW</name>
<dbReference type="AlphaFoldDB" id="A0A9D2UQN0"/>